<sequence>MENHQYRTLEATDNGDSINVFQSSNSSAQDNIIQQNQNNIDSNQNCNNKENNYIQSNYLEEDYRDVKKNKKTGTKIFLNILSSVLGSFGDDFL</sequence>
<dbReference type="GeneID" id="8625715"/>
<dbReference type="AlphaFoldDB" id="Q54LI6"/>
<dbReference type="VEuPathDB" id="AmoebaDB:DDB_G0286801"/>
<organism evidence="1 2">
    <name type="scientific">Dictyostelium discoideum</name>
    <name type="common">Social amoeba</name>
    <dbReference type="NCBI Taxonomy" id="44689"/>
    <lineage>
        <taxon>Eukaryota</taxon>
        <taxon>Amoebozoa</taxon>
        <taxon>Evosea</taxon>
        <taxon>Eumycetozoa</taxon>
        <taxon>Dictyostelia</taxon>
        <taxon>Dictyosteliales</taxon>
        <taxon>Dictyosteliaceae</taxon>
        <taxon>Dictyostelium</taxon>
    </lineage>
</organism>
<keyword evidence="2" id="KW-1185">Reference proteome</keyword>
<dbReference type="HOGENOM" id="CLU_2404157_0_0_1"/>
<dbReference type="InParanoid" id="Q54LI6"/>
<reference evidence="1 2" key="1">
    <citation type="journal article" date="2005" name="Nature">
        <title>The genome of the social amoeba Dictyostelium discoideum.</title>
        <authorList>
            <consortium name="The Dictyostelium discoideum Sequencing Consortium"/>
            <person name="Eichinger L."/>
            <person name="Pachebat J.A."/>
            <person name="Glockner G."/>
            <person name="Rajandream M.A."/>
            <person name="Sucgang R."/>
            <person name="Berriman M."/>
            <person name="Song J."/>
            <person name="Olsen R."/>
            <person name="Szafranski K."/>
            <person name="Xu Q."/>
            <person name="Tunggal B."/>
            <person name="Kummerfeld S."/>
            <person name="Madera M."/>
            <person name="Konfortov B.A."/>
            <person name="Rivero F."/>
            <person name="Bankier A.T."/>
            <person name="Lehmann R."/>
            <person name="Hamlin N."/>
            <person name="Davies R."/>
            <person name="Gaudet P."/>
            <person name="Fey P."/>
            <person name="Pilcher K."/>
            <person name="Chen G."/>
            <person name="Saunders D."/>
            <person name="Sodergren E."/>
            <person name="Davis P."/>
            <person name="Kerhornou A."/>
            <person name="Nie X."/>
            <person name="Hall N."/>
            <person name="Anjard C."/>
            <person name="Hemphill L."/>
            <person name="Bason N."/>
            <person name="Farbrother P."/>
            <person name="Desany B."/>
            <person name="Just E."/>
            <person name="Morio T."/>
            <person name="Rost R."/>
            <person name="Churcher C."/>
            <person name="Cooper J."/>
            <person name="Haydock S."/>
            <person name="van Driessche N."/>
            <person name="Cronin A."/>
            <person name="Goodhead I."/>
            <person name="Muzny D."/>
            <person name="Mourier T."/>
            <person name="Pain A."/>
            <person name="Lu M."/>
            <person name="Harper D."/>
            <person name="Lindsay R."/>
            <person name="Hauser H."/>
            <person name="James K."/>
            <person name="Quiles M."/>
            <person name="Madan Babu M."/>
            <person name="Saito T."/>
            <person name="Buchrieser C."/>
            <person name="Wardroper A."/>
            <person name="Felder M."/>
            <person name="Thangavelu M."/>
            <person name="Johnson D."/>
            <person name="Knights A."/>
            <person name="Loulseged H."/>
            <person name="Mungall K."/>
            <person name="Oliver K."/>
            <person name="Price C."/>
            <person name="Quail M.A."/>
            <person name="Urushihara H."/>
            <person name="Hernandez J."/>
            <person name="Rabbinowitsch E."/>
            <person name="Steffen D."/>
            <person name="Sanders M."/>
            <person name="Ma J."/>
            <person name="Kohara Y."/>
            <person name="Sharp S."/>
            <person name="Simmonds M."/>
            <person name="Spiegler S."/>
            <person name="Tivey A."/>
            <person name="Sugano S."/>
            <person name="White B."/>
            <person name="Walker D."/>
            <person name="Woodward J."/>
            <person name="Winckler T."/>
            <person name="Tanaka Y."/>
            <person name="Shaulsky G."/>
            <person name="Schleicher M."/>
            <person name="Weinstock G."/>
            <person name="Rosenthal A."/>
            <person name="Cox E.C."/>
            <person name="Chisholm R.L."/>
            <person name="Gibbs R."/>
            <person name="Loomis W.F."/>
            <person name="Platzer M."/>
            <person name="Kay R.R."/>
            <person name="Williams J."/>
            <person name="Dear P.H."/>
            <person name="Noegel A.A."/>
            <person name="Barrell B."/>
            <person name="Kuspa A."/>
        </authorList>
    </citation>
    <scope>NUCLEOTIDE SEQUENCE [LARGE SCALE GENOMIC DNA]</scope>
    <source>
        <strain evidence="1 2">AX4</strain>
    </source>
</reference>
<name>Q54LI6_DICDI</name>
<accession>Q54LI6</accession>
<gene>
    <name evidence="1" type="ORF">DDB_G0286801</name>
</gene>
<dbReference type="PaxDb" id="44689-DDB0218850"/>
<dbReference type="KEGG" id="ddi:DDB_G0286801"/>
<dbReference type="Proteomes" id="UP000002195">
    <property type="component" value="Unassembled WGS sequence"/>
</dbReference>
<proteinExistence type="predicted"/>
<evidence type="ECO:0000313" key="1">
    <source>
        <dbReference type="EMBL" id="EAL64156.1"/>
    </source>
</evidence>
<dbReference type="RefSeq" id="XP_637575.1">
    <property type="nucleotide sequence ID" value="XM_632483.1"/>
</dbReference>
<dbReference type="dictyBase" id="DDB_G0286801"/>
<evidence type="ECO:0000313" key="2">
    <source>
        <dbReference type="Proteomes" id="UP000002195"/>
    </source>
</evidence>
<protein>
    <submittedName>
        <fullName evidence="1">Uncharacterized protein</fullName>
    </submittedName>
</protein>
<dbReference type="EMBL" id="AAFI02000089">
    <property type="protein sequence ID" value="EAL64156.1"/>
    <property type="molecule type" value="Genomic_DNA"/>
</dbReference>
<comment type="caution">
    <text evidence="1">The sequence shown here is derived from an EMBL/GenBank/DDBJ whole genome shotgun (WGS) entry which is preliminary data.</text>
</comment>